<dbReference type="SUPFAM" id="SSF74653">
    <property type="entry name" value="TolA/TonB C-terminal domain"/>
    <property type="match status" value="1"/>
</dbReference>
<feature type="region of interest" description="Disordered" evidence="5">
    <location>
        <begin position="209"/>
        <end position="229"/>
    </location>
</feature>
<dbReference type="EMBL" id="JAUMIS010000002">
    <property type="protein sequence ID" value="MDO3722368.1"/>
    <property type="molecule type" value="Genomic_DNA"/>
</dbReference>
<dbReference type="Gene3D" id="3.30.1150.10">
    <property type="match status" value="1"/>
</dbReference>
<keyword evidence="3" id="KW-1133">Transmembrane helix</keyword>
<evidence type="ECO:0000256" key="4">
    <source>
        <dbReference type="ARBA" id="ARBA00023136"/>
    </source>
</evidence>
<comment type="subcellular location">
    <subcellularLocation>
        <location evidence="1">Membrane</location>
        <topology evidence="1">Single-pass membrane protein</topology>
    </subcellularLocation>
</comment>
<evidence type="ECO:0000256" key="2">
    <source>
        <dbReference type="ARBA" id="ARBA00022692"/>
    </source>
</evidence>
<keyword evidence="4" id="KW-0472">Membrane</keyword>
<evidence type="ECO:0000313" key="6">
    <source>
        <dbReference type="EMBL" id="MDO3722368.1"/>
    </source>
</evidence>
<proteinExistence type="predicted"/>
<evidence type="ECO:0000256" key="1">
    <source>
        <dbReference type="ARBA" id="ARBA00004167"/>
    </source>
</evidence>
<evidence type="ECO:0000256" key="5">
    <source>
        <dbReference type="SAM" id="MobiDB-lite"/>
    </source>
</evidence>
<keyword evidence="2" id="KW-0812">Transmembrane</keyword>
<accession>A0ABT8W289</accession>
<reference evidence="6" key="1">
    <citation type="submission" date="2023-07" db="EMBL/GenBank/DDBJ databases">
        <title>Marinobacter sp. chi1 genome sequencing and assembly.</title>
        <authorList>
            <person name="Park S."/>
        </authorList>
    </citation>
    <scope>NUCLEOTIDE SEQUENCE</scope>
    <source>
        <strain evidence="6">Chi1</strain>
    </source>
</reference>
<feature type="region of interest" description="Disordered" evidence="5">
    <location>
        <begin position="67"/>
        <end position="136"/>
    </location>
</feature>
<feature type="compositionally biased region" description="Polar residues" evidence="5">
    <location>
        <begin position="126"/>
        <end position="136"/>
    </location>
</feature>
<dbReference type="InterPro" id="IPR006260">
    <property type="entry name" value="TonB/TolA_C"/>
</dbReference>
<protein>
    <submittedName>
        <fullName evidence="6">TonB family protein</fullName>
    </submittedName>
</protein>
<sequence length="324" mass="35321">MAESRNMDVRSSGLPWSSSIGENRRFGLILGLLFALTLPPALMIPLLDVPEIERNEAEKVAPRLARLMERAKPLPPPEPVKPESEPEPEPEPAEVNPPKSEPVQQVAKPEPRPEPVSKPEAAPKQTLEQARQKASQSGLLAMKDRLASLRKPDNESVQTLTANTSGSAYASNPVPDSKTALQGSGGVTDSAMPETKVAVEGHEVKQVQVASAPVQKPQPVKAASSSGDGERAMSSIRQKFYAQQSALYALYRREHRQDPMLEGTVLLELVIEPDGSVSDCQVVNSELGNPMLEQRLAMRVRMFNFGSANVETRRVRFPLDFVPG</sequence>
<dbReference type="InterPro" id="IPR049806">
    <property type="entry name" value="MasK-like_C"/>
</dbReference>
<dbReference type="NCBIfam" id="TIGR01352">
    <property type="entry name" value="tonB_Cterm"/>
    <property type="match status" value="1"/>
</dbReference>
<organism evidence="6 7">
    <name type="scientific">Marinobacter suaedae</name>
    <dbReference type="NCBI Taxonomy" id="3057675"/>
    <lineage>
        <taxon>Bacteria</taxon>
        <taxon>Pseudomonadati</taxon>
        <taxon>Pseudomonadota</taxon>
        <taxon>Gammaproteobacteria</taxon>
        <taxon>Pseudomonadales</taxon>
        <taxon>Marinobacteraceae</taxon>
        <taxon>Marinobacter</taxon>
    </lineage>
</organism>
<dbReference type="RefSeq" id="WP_302910064.1">
    <property type="nucleotide sequence ID" value="NZ_JAUMIS010000002.1"/>
</dbReference>
<dbReference type="Proteomes" id="UP001168640">
    <property type="component" value="Unassembled WGS sequence"/>
</dbReference>
<evidence type="ECO:0000313" key="7">
    <source>
        <dbReference type="Proteomes" id="UP001168640"/>
    </source>
</evidence>
<evidence type="ECO:0000256" key="3">
    <source>
        <dbReference type="ARBA" id="ARBA00022989"/>
    </source>
</evidence>
<keyword evidence="7" id="KW-1185">Reference proteome</keyword>
<comment type="caution">
    <text evidence="6">The sequence shown here is derived from an EMBL/GenBank/DDBJ whole genome shotgun (WGS) entry which is preliminary data.</text>
</comment>
<gene>
    <name evidence="6" type="ORF">QVZ43_11600</name>
</gene>
<feature type="region of interest" description="Disordered" evidence="5">
    <location>
        <begin position="163"/>
        <end position="190"/>
    </location>
</feature>
<dbReference type="NCBIfam" id="NF033768">
    <property type="entry name" value="myxo_SS_tail"/>
    <property type="match status" value="1"/>
</dbReference>
<name>A0ABT8W289_9GAMM</name>